<sequence>MRYFWLHFNYKKKKCESVLSILGLKYNLPASATEVTFTMTSDHEESGERKAALGRHMSEGSIAAAEDDDDDVERKIDLGPQFTLKEQLEKDKDDESLRKWKEQLLGGIDMNSVGETLEPEVKFLSLAIKSGDRDDIILPVPETGNPEGLWFTLKEGSKYRLMFTFQVNHNIVSGLKYTNTVWKTGIKVDSTKEMIGTFSPQAEPYTHEMPEETTPAGLFARGTYSARTKFVDDDKKSYLDINYTFDIRKDWV</sequence>
<proteinExistence type="predicted"/>
<protein>
    <submittedName>
        <fullName evidence="1">Uncharacterized protein</fullName>
    </submittedName>
</protein>
<gene>
    <name evidence="1" type="ORF">MILVUS5_LOCUS17536</name>
</gene>
<organism evidence="1 2">
    <name type="scientific">Trifolium pratense</name>
    <name type="common">Red clover</name>
    <dbReference type="NCBI Taxonomy" id="57577"/>
    <lineage>
        <taxon>Eukaryota</taxon>
        <taxon>Viridiplantae</taxon>
        <taxon>Streptophyta</taxon>
        <taxon>Embryophyta</taxon>
        <taxon>Tracheophyta</taxon>
        <taxon>Spermatophyta</taxon>
        <taxon>Magnoliopsida</taxon>
        <taxon>eudicotyledons</taxon>
        <taxon>Gunneridae</taxon>
        <taxon>Pentapetalae</taxon>
        <taxon>rosids</taxon>
        <taxon>fabids</taxon>
        <taxon>Fabales</taxon>
        <taxon>Fabaceae</taxon>
        <taxon>Papilionoideae</taxon>
        <taxon>50 kb inversion clade</taxon>
        <taxon>NPAAA clade</taxon>
        <taxon>Hologalegina</taxon>
        <taxon>IRL clade</taxon>
        <taxon>Trifolieae</taxon>
        <taxon>Trifolium</taxon>
    </lineage>
</organism>
<accession>A0ACB0K0W2</accession>
<dbReference type="Proteomes" id="UP001177021">
    <property type="component" value="Unassembled WGS sequence"/>
</dbReference>
<evidence type="ECO:0000313" key="1">
    <source>
        <dbReference type="EMBL" id="CAJ2649435.1"/>
    </source>
</evidence>
<dbReference type="EMBL" id="CASHSV030000109">
    <property type="protein sequence ID" value="CAJ2649435.1"/>
    <property type="molecule type" value="Genomic_DNA"/>
</dbReference>
<name>A0ACB0K0W2_TRIPR</name>
<reference evidence="1" key="1">
    <citation type="submission" date="2023-10" db="EMBL/GenBank/DDBJ databases">
        <authorList>
            <person name="Rodriguez Cubillos JULIANA M."/>
            <person name="De Vega J."/>
        </authorList>
    </citation>
    <scope>NUCLEOTIDE SEQUENCE</scope>
</reference>
<comment type="caution">
    <text evidence="1">The sequence shown here is derived from an EMBL/GenBank/DDBJ whole genome shotgun (WGS) entry which is preliminary data.</text>
</comment>
<keyword evidence="2" id="KW-1185">Reference proteome</keyword>
<evidence type="ECO:0000313" key="2">
    <source>
        <dbReference type="Proteomes" id="UP001177021"/>
    </source>
</evidence>